<sequence length="507" mass="56278">MDDFYQWIGEAYPDQLSAYRQAAGTLADWAEEHLPDNWPEVFRAYYGIPYVDLREETVLPAQEDFQSQLDQGYVWCAFDGGKRLVCASLNSAPASEWPLALGDRALIQAALWAQLAPPQQGRLTEKADIWLDLDHLPPGRDVETLVGHLLSAALAERASDLHLEPGRLLTIRIRQDGLLKPLCRLEGSYGEGVINRIKLAAHMDIGEHVLPLDGQFKLLYRGKRLDVRVASLATRDGEKLVLRFLPEIWQNRSLVSLGYTPEHDAHLRRLARAPHGLIVLSGPTNSGKTTTLYALLNELKDEEKACYTIEDPIEITLPGVNQVQVNPNRDLDFPRALRGILRLDPDVILVGELRDAETAQIAVQAAMTGHLVLTTIHAYEAHAVFHRLLDLGVSRELIASILLAAQCQRLVAARCPHADAGKEPCPLCHDSGEYGQLIVEECWTPDDEDRALMRSGADGARLRRASLTKGFCSMEEDGLKKVAQGQLSPQGLARVFGPEVLHENLQI</sequence>
<dbReference type="CDD" id="cd01129">
    <property type="entry name" value="PulE-GspE-like"/>
    <property type="match status" value="1"/>
</dbReference>
<organism evidence="5 6">
    <name type="scientific">Peptococcus niger</name>
    <dbReference type="NCBI Taxonomy" id="2741"/>
    <lineage>
        <taxon>Bacteria</taxon>
        <taxon>Bacillati</taxon>
        <taxon>Bacillota</taxon>
        <taxon>Clostridia</taxon>
        <taxon>Eubacteriales</taxon>
        <taxon>Peptococcaceae</taxon>
        <taxon>Peptococcus</taxon>
    </lineage>
</organism>
<gene>
    <name evidence="5" type="ORF">SAMN04489866_104113</name>
</gene>
<reference evidence="5 6" key="1">
    <citation type="submission" date="2016-10" db="EMBL/GenBank/DDBJ databases">
        <authorList>
            <person name="de Groot N.N."/>
        </authorList>
    </citation>
    <scope>NUCLEOTIDE SEQUENCE [LARGE SCALE GENOMIC DNA]</scope>
    <source>
        <strain evidence="5 6">DSM 20475</strain>
    </source>
</reference>
<dbReference type="SUPFAM" id="SSF52540">
    <property type="entry name" value="P-loop containing nucleoside triphosphate hydrolases"/>
    <property type="match status" value="1"/>
</dbReference>
<dbReference type="Gene3D" id="3.40.50.300">
    <property type="entry name" value="P-loop containing nucleotide triphosphate hydrolases"/>
    <property type="match status" value="1"/>
</dbReference>
<keyword evidence="6" id="KW-1185">Reference proteome</keyword>
<keyword evidence="3" id="KW-0067">ATP-binding</keyword>
<feature type="domain" description="Bacterial type II secretion system protein E" evidence="4">
    <location>
        <begin position="341"/>
        <end position="355"/>
    </location>
</feature>
<evidence type="ECO:0000256" key="2">
    <source>
        <dbReference type="ARBA" id="ARBA00022741"/>
    </source>
</evidence>
<name>A0A1G6VQY6_PEPNI</name>
<dbReference type="GO" id="GO:0016887">
    <property type="term" value="F:ATP hydrolysis activity"/>
    <property type="evidence" value="ECO:0007669"/>
    <property type="project" value="TreeGrafter"/>
</dbReference>
<evidence type="ECO:0000256" key="3">
    <source>
        <dbReference type="ARBA" id="ARBA00022840"/>
    </source>
</evidence>
<proteinExistence type="inferred from homology"/>
<accession>A0A1G6VQY6</accession>
<dbReference type="AlphaFoldDB" id="A0A1G6VQY6"/>
<dbReference type="PROSITE" id="PS00662">
    <property type="entry name" value="T2SP_E"/>
    <property type="match status" value="1"/>
</dbReference>
<evidence type="ECO:0000313" key="6">
    <source>
        <dbReference type="Proteomes" id="UP000198995"/>
    </source>
</evidence>
<protein>
    <submittedName>
        <fullName evidence="5">Type II secretion system protein E (GspE)</fullName>
    </submittedName>
</protein>
<dbReference type="InterPro" id="IPR001482">
    <property type="entry name" value="T2SS/T4SS_dom"/>
</dbReference>
<evidence type="ECO:0000256" key="1">
    <source>
        <dbReference type="ARBA" id="ARBA00006611"/>
    </source>
</evidence>
<dbReference type="OrthoDB" id="9808272at2"/>
<keyword evidence="2" id="KW-0547">Nucleotide-binding</keyword>
<dbReference type="Proteomes" id="UP000198995">
    <property type="component" value="Unassembled WGS sequence"/>
</dbReference>
<dbReference type="GO" id="GO:0005886">
    <property type="term" value="C:plasma membrane"/>
    <property type="evidence" value="ECO:0007669"/>
    <property type="project" value="TreeGrafter"/>
</dbReference>
<dbReference type="PANTHER" id="PTHR30258:SF2">
    <property type="entry name" value="COMG OPERON PROTEIN 1"/>
    <property type="match status" value="1"/>
</dbReference>
<dbReference type="Gene3D" id="3.30.450.90">
    <property type="match status" value="1"/>
</dbReference>
<dbReference type="STRING" id="2741.SAMN04489866_104113"/>
<dbReference type="InterPro" id="IPR027417">
    <property type="entry name" value="P-loop_NTPase"/>
</dbReference>
<evidence type="ECO:0000313" key="5">
    <source>
        <dbReference type="EMBL" id="SDD55944.1"/>
    </source>
</evidence>
<dbReference type="PANTHER" id="PTHR30258">
    <property type="entry name" value="TYPE II SECRETION SYSTEM PROTEIN GSPE-RELATED"/>
    <property type="match status" value="1"/>
</dbReference>
<dbReference type="GO" id="GO:0005524">
    <property type="term" value="F:ATP binding"/>
    <property type="evidence" value="ECO:0007669"/>
    <property type="project" value="UniProtKB-KW"/>
</dbReference>
<dbReference type="Pfam" id="PF00437">
    <property type="entry name" value="T2SSE"/>
    <property type="match status" value="1"/>
</dbReference>
<evidence type="ECO:0000259" key="4">
    <source>
        <dbReference type="PROSITE" id="PS00662"/>
    </source>
</evidence>
<dbReference type="EMBL" id="FNAF01000004">
    <property type="protein sequence ID" value="SDD55944.1"/>
    <property type="molecule type" value="Genomic_DNA"/>
</dbReference>
<dbReference type="RefSeq" id="WP_091791574.1">
    <property type="nucleotide sequence ID" value="NZ_FNAF01000004.1"/>
</dbReference>
<comment type="similarity">
    <text evidence="1">Belongs to the GSP E family.</text>
</comment>